<dbReference type="AlphaFoldDB" id="A6G1E6"/>
<dbReference type="SUPFAM" id="SSF69304">
    <property type="entry name" value="Tricorn protease N-terminal domain"/>
    <property type="match status" value="1"/>
</dbReference>
<gene>
    <name evidence="2" type="ORF">PPSIR1_36207</name>
</gene>
<dbReference type="EMBL" id="ABCS01000012">
    <property type="protein sequence ID" value="EDM80210.1"/>
    <property type="molecule type" value="Genomic_DNA"/>
</dbReference>
<proteinExistence type="predicted"/>
<keyword evidence="3" id="KW-1185">Reference proteome</keyword>
<name>A6G1E6_9BACT</name>
<evidence type="ECO:0000256" key="1">
    <source>
        <dbReference type="SAM" id="MobiDB-lite"/>
    </source>
</evidence>
<feature type="region of interest" description="Disordered" evidence="1">
    <location>
        <begin position="1"/>
        <end position="45"/>
    </location>
</feature>
<comment type="caution">
    <text evidence="2">The sequence shown here is derived from an EMBL/GenBank/DDBJ whole genome shotgun (WGS) entry which is preliminary data.</text>
</comment>
<protein>
    <submittedName>
        <fullName evidence="2">Uncharacterized protein</fullName>
    </submittedName>
</protein>
<organism evidence="2 3">
    <name type="scientific">Plesiocystis pacifica SIR-1</name>
    <dbReference type="NCBI Taxonomy" id="391625"/>
    <lineage>
        <taxon>Bacteria</taxon>
        <taxon>Pseudomonadati</taxon>
        <taxon>Myxococcota</taxon>
        <taxon>Polyangia</taxon>
        <taxon>Nannocystales</taxon>
        <taxon>Nannocystaceae</taxon>
        <taxon>Plesiocystis</taxon>
    </lineage>
</organism>
<sequence length="738" mass="77446">MVGTLACHPSADTRAPKEDGERSSRRDNASELGEPGELVRFAPHGVPHTSTISGITLDPTGEAALTLDAAGGLRFWSALDGSAEPLVVPIRDPRGMALIRAGEGWTLALLDAAGGVRIVSVDADGSMRPRSSLAPTDPLRSIVLVPGSAGEGESSTPARLVAIGADHVLRVHDLDGRELGRVEEEGLRLDDLRVTVDAEGVARVFALTTGVFNAAEGRFGTQIIAVDVSAKAPQLGKQRREVFVDSPPVRDNPSLSPDGRTAVLVQRQRSGTGAWKVLATQLDDGRTLALDSGMLNGAQPRVTVLPRGRVLLDDGTGMGRLADLANEVVEAVPVRPSGNVNHLLTTSAGSTRAGAVGPWLLVQGLGEAAGSRGAKLGRGDVDAGIYLGYEPINVMTAGLDADASHVTWQLGDRVVVEAVGTGEIHEVPGTRGRAAQFVDFVDPDTLVLTEWNGKVELLRWADGASVGGADINNNIQQAEFAGDGRGSGVLVLRTNLWQNPTLVEVDDARLSSVLMMPGATSMAGPWLPAATLAEPGGFQADWGVWSLDDRSRFNLATAAELRGANVVEVESDSEVPIGPYEHIRADGVERVWWVRTTGNRPTLHWAEADALMKLEDASKLEDLVTKHELGVGFVVQLRPSPDGGLLAVVQQRDPGAVITVLDVADMRTLWALPIPSALNLDWADNGGSVVIASGAAGGAVFDSRTGEIQSARCGMAFQALETPPVMMGSSGPFNVCGL</sequence>
<dbReference type="Proteomes" id="UP000005801">
    <property type="component" value="Unassembled WGS sequence"/>
</dbReference>
<dbReference type="SUPFAM" id="SSF82171">
    <property type="entry name" value="DPP6 N-terminal domain-like"/>
    <property type="match status" value="1"/>
</dbReference>
<dbReference type="InterPro" id="IPR015943">
    <property type="entry name" value="WD40/YVTN_repeat-like_dom_sf"/>
</dbReference>
<feature type="compositionally biased region" description="Basic and acidic residues" evidence="1">
    <location>
        <begin position="14"/>
        <end position="29"/>
    </location>
</feature>
<dbReference type="SUPFAM" id="SSF69322">
    <property type="entry name" value="Tricorn protease domain 2"/>
    <property type="match status" value="1"/>
</dbReference>
<accession>A6G1E6</accession>
<reference evidence="2 3" key="1">
    <citation type="submission" date="2007-06" db="EMBL/GenBank/DDBJ databases">
        <authorList>
            <person name="Shimkets L."/>
            <person name="Ferriera S."/>
            <person name="Johnson J."/>
            <person name="Kravitz S."/>
            <person name="Beeson K."/>
            <person name="Sutton G."/>
            <person name="Rogers Y.-H."/>
            <person name="Friedman R."/>
            <person name="Frazier M."/>
            <person name="Venter J.C."/>
        </authorList>
    </citation>
    <scope>NUCLEOTIDE SEQUENCE [LARGE SCALE GENOMIC DNA]</scope>
    <source>
        <strain evidence="2 3">SIR-1</strain>
    </source>
</reference>
<evidence type="ECO:0000313" key="2">
    <source>
        <dbReference type="EMBL" id="EDM80210.1"/>
    </source>
</evidence>
<dbReference type="Gene3D" id="2.130.10.10">
    <property type="entry name" value="YVTN repeat-like/Quinoprotein amine dehydrogenase"/>
    <property type="match status" value="1"/>
</dbReference>
<evidence type="ECO:0000313" key="3">
    <source>
        <dbReference type="Proteomes" id="UP000005801"/>
    </source>
</evidence>